<dbReference type="AlphaFoldDB" id="A0A9N8WSD4"/>
<dbReference type="PANTHER" id="PTHR13608:SF3">
    <property type="entry name" value="ARMADILLO-LIKE HELICAL DOMAIN-CONTAINING PROTEIN 3"/>
    <property type="match status" value="1"/>
</dbReference>
<evidence type="ECO:0000313" key="6">
    <source>
        <dbReference type="EMBL" id="CAG8493177.1"/>
    </source>
</evidence>
<protein>
    <submittedName>
        <fullName evidence="6">6147_t:CDS:1</fullName>
    </submittedName>
</protein>
<dbReference type="Pfam" id="PF08427">
    <property type="entry name" value="ARMH3_C"/>
    <property type="match status" value="1"/>
</dbReference>
<dbReference type="Proteomes" id="UP000789375">
    <property type="component" value="Unassembled WGS sequence"/>
</dbReference>
<dbReference type="InterPro" id="IPR016024">
    <property type="entry name" value="ARM-type_fold"/>
</dbReference>
<feature type="domain" description="Armadillo-like helical" evidence="5">
    <location>
        <begin position="437"/>
        <end position="681"/>
    </location>
</feature>
<evidence type="ECO:0000256" key="1">
    <source>
        <dbReference type="ARBA" id="ARBA00004370"/>
    </source>
</evidence>
<evidence type="ECO:0000313" key="7">
    <source>
        <dbReference type="Proteomes" id="UP000789375"/>
    </source>
</evidence>
<reference evidence="6" key="1">
    <citation type="submission" date="2021-06" db="EMBL/GenBank/DDBJ databases">
        <authorList>
            <person name="Kallberg Y."/>
            <person name="Tangrot J."/>
            <person name="Rosling A."/>
        </authorList>
    </citation>
    <scope>NUCLEOTIDE SEQUENCE</scope>
    <source>
        <strain evidence="6">87-6 pot B 2015</strain>
    </source>
</reference>
<dbReference type="InterPro" id="IPR039868">
    <property type="entry name" value="ARMD3-like"/>
</dbReference>
<keyword evidence="3" id="KW-1133">Transmembrane helix</keyword>
<dbReference type="GO" id="GO:0005829">
    <property type="term" value="C:cytosol"/>
    <property type="evidence" value="ECO:0007669"/>
    <property type="project" value="TreeGrafter"/>
</dbReference>
<dbReference type="PANTHER" id="PTHR13608">
    <property type="entry name" value="ARMADILLO-LIKE HELICAL DOMAIN-CONTAINING PROTEIN 3"/>
    <property type="match status" value="1"/>
</dbReference>
<sequence>MQSPTKTEFTGIIRPAYGAKTVLKEKFVEIYESFFKGNDPSAGQPNFWSELFLLKVNVVYLLKCLSDISQDQLLAIKNNISKLFLKSIETMKEENVQRKINAIDTLCALLQGIFSKKFNNFSFEVINLLTGLNNADTVFPKFVDAIKCLMNDGETAQVKYDALRLAIVVVCGNSNINQNSLNGYFMKDDIFDPLINIMLAPETSHVAYEAIMLLDILANYNKHESKNPYLIKLINLKNEAVFEKIMNVLATTCVNCRSKYIDIQDDDEANKYFVSSLASYVGSILSWTGNGTKKHSNVSDPELAFVRLPSANVSIILVFYDLLNNNKRFVDHLAKSIVKFPISAESKVNGRDSTTIATENGKESIEMVRDGPYFCEFLSISSYILQHNRTNRTASYANLILLILVILVEDSTFNKVICEDERRFIVRLCRQRPPLLQNAKFPRPLVGVILDVVIGFINHNLRRKLQTDLYSMSLGVIHRIMSYLKKNCVRLPYHWSEIWQSLIGLLKFILSNIEYFQQDRDSVNEVLLSAINIINLSVTFGDSFFPDPISYDNLFYEIIRAKETFDGLSSIVNKTNFTKLGSPTKSAFQKPMSSSQFDVLSNINTICTHFSLKIEGWKLTNRVKSITPEQVYSIINANYDTLELVTPEKLDHYTPYNEIPYHVPLLRQVLRVIVEDFKRREVLLD</sequence>
<organism evidence="6 7">
    <name type="scientific">Funneliformis mosseae</name>
    <name type="common">Endomycorrhizal fungus</name>
    <name type="synonym">Glomus mosseae</name>
    <dbReference type="NCBI Taxonomy" id="27381"/>
    <lineage>
        <taxon>Eukaryota</taxon>
        <taxon>Fungi</taxon>
        <taxon>Fungi incertae sedis</taxon>
        <taxon>Mucoromycota</taxon>
        <taxon>Glomeromycotina</taxon>
        <taxon>Glomeromycetes</taxon>
        <taxon>Glomerales</taxon>
        <taxon>Glomeraceae</taxon>
        <taxon>Funneliformis</taxon>
    </lineage>
</organism>
<evidence type="ECO:0000256" key="3">
    <source>
        <dbReference type="ARBA" id="ARBA00022989"/>
    </source>
</evidence>
<dbReference type="GO" id="GO:0016020">
    <property type="term" value="C:membrane"/>
    <property type="evidence" value="ECO:0007669"/>
    <property type="project" value="UniProtKB-SubCell"/>
</dbReference>
<proteinExistence type="predicted"/>
<name>A0A9N8WSD4_FUNMO</name>
<comment type="subcellular location">
    <subcellularLocation>
        <location evidence="1">Membrane</location>
    </subcellularLocation>
</comment>
<keyword evidence="2" id="KW-0812">Transmembrane</keyword>
<keyword evidence="4" id="KW-0472">Membrane</keyword>
<evidence type="ECO:0000259" key="5">
    <source>
        <dbReference type="SMART" id="SM01158"/>
    </source>
</evidence>
<dbReference type="EMBL" id="CAJVPP010000557">
    <property type="protein sequence ID" value="CAG8493177.1"/>
    <property type="molecule type" value="Genomic_DNA"/>
</dbReference>
<dbReference type="SUPFAM" id="SSF48371">
    <property type="entry name" value="ARM repeat"/>
    <property type="match status" value="1"/>
</dbReference>
<accession>A0A9N8WSD4</accession>
<evidence type="ECO:0000256" key="4">
    <source>
        <dbReference type="ARBA" id="ARBA00023136"/>
    </source>
</evidence>
<dbReference type="InterPro" id="IPR013636">
    <property type="entry name" value="ARMH3_C"/>
</dbReference>
<evidence type="ECO:0000256" key="2">
    <source>
        <dbReference type="ARBA" id="ARBA00022692"/>
    </source>
</evidence>
<comment type="caution">
    <text evidence="6">The sequence shown here is derived from an EMBL/GenBank/DDBJ whole genome shotgun (WGS) entry which is preliminary data.</text>
</comment>
<dbReference type="SMART" id="SM01158">
    <property type="entry name" value="DUF1741"/>
    <property type="match status" value="1"/>
</dbReference>
<keyword evidence="7" id="KW-1185">Reference proteome</keyword>
<gene>
    <name evidence="6" type="ORF">FMOSSE_LOCUS3642</name>
</gene>